<evidence type="ECO:0000256" key="4">
    <source>
        <dbReference type="ARBA" id="ARBA00022475"/>
    </source>
</evidence>
<keyword evidence="5" id="KW-0997">Cell inner membrane</keyword>
<feature type="transmembrane region" description="Helical" evidence="11">
    <location>
        <begin position="264"/>
        <end position="286"/>
    </location>
</feature>
<dbReference type="SUPFAM" id="SSF144083">
    <property type="entry name" value="Magnesium transport protein CorA, transmembrane region"/>
    <property type="match status" value="1"/>
</dbReference>
<keyword evidence="9" id="KW-0406">Ion transport</keyword>
<evidence type="ECO:0000256" key="11">
    <source>
        <dbReference type="SAM" id="Phobius"/>
    </source>
</evidence>
<dbReference type="InterPro" id="IPR002523">
    <property type="entry name" value="MgTranspt_CorA/ZnTranspt_ZntB"/>
</dbReference>
<protein>
    <submittedName>
        <fullName evidence="12">Zinc transporter ZntB</fullName>
    </submittedName>
</protein>
<evidence type="ECO:0000256" key="10">
    <source>
        <dbReference type="ARBA" id="ARBA00023136"/>
    </source>
</evidence>
<dbReference type="InterPro" id="IPR045863">
    <property type="entry name" value="CorA_TM1_TM2"/>
</dbReference>
<evidence type="ECO:0000256" key="5">
    <source>
        <dbReference type="ARBA" id="ARBA00022519"/>
    </source>
</evidence>
<evidence type="ECO:0000256" key="3">
    <source>
        <dbReference type="ARBA" id="ARBA00022448"/>
    </source>
</evidence>
<dbReference type="PANTHER" id="PTHR46494:SF3">
    <property type="entry name" value="ZINC TRANSPORT PROTEIN ZNTB"/>
    <property type="match status" value="1"/>
</dbReference>
<keyword evidence="10 11" id="KW-0472">Membrane</keyword>
<keyword evidence="4" id="KW-1003">Cell membrane</keyword>
<evidence type="ECO:0000256" key="7">
    <source>
        <dbReference type="ARBA" id="ARBA00022833"/>
    </source>
</evidence>
<proteinExistence type="inferred from homology"/>
<comment type="caution">
    <text evidence="12">The sequence shown here is derived from an EMBL/GenBank/DDBJ whole genome shotgun (WGS) entry which is preliminary data.</text>
</comment>
<dbReference type="Proteomes" id="UP000241566">
    <property type="component" value="Unassembled WGS sequence"/>
</dbReference>
<gene>
    <name evidence="12" type="ORF">CTM94_04925</name>
</gene>
<reference evidence="12 13" key="1">
    <citation type="submission" date="2018-01" db="EMBL/GenBank/DDBJ databases">
        <title>Whole genome sequencing of Histamine producing bacteria.</title>
        <authorList>
            <person name="Butler K."/>
        </authorList>
    </citation>
    <scope>NUCLEOTIDE SEQUENCE [LARGE SCALE GENOMIC DNA]</scope>
    <source>
        <strain evidence="12 13">ATCC 25521</strain>
    </source>
</reference>
<dbReference type="RefSeq" id="WP_045063129.1">
    <property type="nucleotide sequence ID" value="NZ_CP131601.1"/>
</dbReference>
<feature type="transmembrane region" description="Helical" evidence="11">
    <location>
        <begin position="298"/>
        <end position="319"/>
    </location>
</feature>
<evidence type="ECO:0000256" key="8">
    <source>
        <dbReference type="ARBA" id="ARBA00022989"/>
    </source>
</evidence>
<accession>A0ABX5GIZ9</accession>
<evidence type="ECO:0000256" key="1">
    <source>
        <dbReference type="ARBA" id="ARBA00004651"/>
    </source>
</evidence>
<name>A0ABX5GIZ9_PHOLE</name>
<evidence type="ECO:0000313" key="12">
    <source>
        <dbReference type="EMBL" id="PSV85712.1"/>
    </source>
</evidence>
<keyword evidence="3" id="KW-0813">Transport</keyword>
<dbReference type="Gene3D" id="1.20.58.340">
    <property type="entry name" value="Magnesium transport protein CorA, transmembrane region"/>
    <property type="match status" value="2"/>
</dbReference>
<dbReference type="SUPFAM" id="SSF143865">
    <property type="entry name" value="CorA soluble domain-like"/>
    <property type="match status" value="1"/>
</dbReference>
<dbReference type="CDD" id="cd12833">
    <property type="entry name" value="ZntB-like_1"/>
    <property type="match status" value="1"/>
</dbReference>
<organism evidence="12 13">
    <name type="scientific">Photobacterium leiognathi</name>
    <dbReference type="NCBI Taxonomy" id="553611"/>
    <lineage>
        <taxon>Bacteria</taxon>
        <taxon>Pseudomonadati</taxon>
        <taxon>Pseudomonadota</taxon>
        <taxon>Gammaproteobacteria</taxon>
        <taxon>Vibrionales</taxon>
        <taxon>Vibrionaceae</taxon>
        <taxon>Photobacterium</taxon>
    </lineage>
</organism>
<dbReference type="EMBL" id="PYOI01000004">
    <property type="protein sequence ID" value="PSV85712.1"/>
    <property type="molecule type" value="Genomic_DNA"/>
</dbReference>
<keyword evidence="8 11" id="KW-1133">Transmembrane helix</keyword>
<evidence type="ECO:0000313" key="13">
    <source>
        <dbReference type="Proteomes" id="UP000241566"/>
    </source>
</evidence>
<keyword evidence="13" id="KW-1185">Reference proteome</keyword>
<comment type="subcellular location">
    <subcellularLocation>
        <location evidence="1">Cell membrane</location>
        <topology evidence="1">Multi-pass membrane protein</topology>
    </subcellularLocation>
</comment>
<keyword evidence="6 11" id="KW-0812">Transmembrane</keyword>
<comment type="similarity">
    <text evidence="2">Belongs to the CorA metal ion transporter (MIT) (TC 1.A.35) family.</text>
</comment>
<evidence type="ECO:0000256" key="6">
    <source>
        <dbReference type="ARBA" id="ARBA00022692"/>
    </source>
</evidence>
<sequence length="331" mass="37612">MKNGFIYSYQLDATNASKPLTLEHINQWSSNDGLLWLHLNYTDPDALAWIQSSALPDIEKDALTTRRIRPRLNQTKEGFFLSLRGIDIESNTHSDVPAEMVSIRGYYTKNMIITTSDRPVRALDRVSAHIVGGFGPKTIGAFILCLCDHLTSNKMEVIDTLDDRLTALEDQVMNNSDENLRNNIAVLRRETVYLRRYVTPQRDAIAKLLTIDTPLLSLSDKQKIHEVNEKLIHVLDDLNAIRERANVTQEELMSLQSEALNQRLYFLSLITTIFLPLGFLTGLLGVNLGGIPGAQYHWAFFIFCGLLFGVLILQLVLFYRKNGYKLIMTIK</sequence>
<dbReference type="PANTHER" id="PTHR46494">
    <property type="entry name" value="CORA FAMILY METAL ION TRANSPORTER (EUROFUNG)"/>
    <property type="match status" value="1"/>
</dbReference>
<keyword evidence="7" id="KW-0862">Zinc</keyword>
<dbReference type="Pfam" id="PF01544">
    <property type="entry name" value="CorA"/>
    <property type="match status" value="1"/>
</dbReference>
<evidence type="ECO:0000256" key="2">
    <source>
        <dbReference type="ARBA" id="ARBA00009765"/>
    </source>
</evidence>
<dbReference type="InterPro" id="IPR045861">
    <property type="entry name" value="CorA_cytoplasmic_dom"/>
</dbReference>
<dbReference type="Gene3D" id="3.30.460.20">
    <property type="entry name" value="CorA soluble domain-like"/>
    <property type="match status" value="1"/>
</dbReference>
<evidence type="ECO:0000256" key="9">
    <source>
        <dbReference type="ARBA" id="ARBA00023065"/>
    </source>
</evidence>